<feature type="signal peptide" evidence="1">
    <location>
        <begin position="1"/>
        <end position="19"/>
    </location>
</feature>
<dbReference type="EMBL" id="ADFP01000028">
    <property type="protein sequence ID" value="EFB91604.1"/>
    <property type="molecule type" value="Genomic_DNA"/>
</dbReference>
<comment type="caution">
    <text evidence="2">The sequence shown here is derived from an EMBL/GenBank/DDBJ whole genome shotgun (WGS) entry which is preliminary data.</text>
</comment>
<keyword evidence="3" id="KW-1185">Reference proteome</keyword>
<gene>
    <name evidence="2" type="ORF">HMPREF7215_2306</name>
</gene>
<sequence length="159" mass="17759">MRKLFFSMFLGILTGGIFAASASAFHYENGRFGYGVDVPEGFAPQPEAENGDGRVFISRSPQGEIAVWAQYNALEQTLAEAADFAAGERVIAYRRLNGKQNWFVLSWLDDEGKVVYLRQQLSGDTIYALRFTYPQSEQKAFDTIIANTVTSFKIPPANR</sequence>
<reference evidence="2 3" key="1">
    <citation type="submission" date="2009-12" db="EMBL/GenBank/DDBJ databases">
        <authorList>
            <person name="Shrivastava S."/>
            <person name="Madupu R."/>
            <person name="Durkin A.S."/>
            <person name="Torralba M."/>
            <person name="Methe B."/>
            <person name="Sutton G.G."/>
            <person name="Strausberg R.L."/>
            <person name="Nelson K.E."/>
        </authorList>
    </citation>
    <scope>NUCLEOTIDE SEQUENCE [LARGE SCALE GENOMIC DNA]</scope>
    <source>
        <strain evidence="2 3">W5455</strain>
    </source>
</reference>
<dbReference type="GeneID" id="90986952"/>
<protein>
    <submittedName>
        <fullName evidence="2">Uncharacterized protein</fullName>
    </submittedName>
</protein>
<name>A0ABP2HWD6_9BACT</name>
<evidence type="ECO:0000313" key="3">
    <source>
        <dbReference type="Proteomes" id="UP000006462"/>
    </source>
</evidence>
<evidence type="ECO:0000313" key="2">
    <source>
        <dbReference type="EMBL" id="EFB91604.1"/>
    </source>
</evidence>
<proteinExistence type="predicted"/>
<organism evidence="2 3">
    <name type="scientific">Pyramidobacter piscolens W5455</name>
    <dbReference type="NCBI Taxonomy" id="352165"/>
    <lineage>
        <taxon>Bacteria</taxon>
        <taxon>Thermotogati</taxon>
        <taxon>Synergistota</taxon>
        <taxon>Synergistia</taxon>
        <taxon>Synergistales</taxon>
        <taxon>Dethiosulfovibrionaceae</taxon>
        <taxon>Pyramidobacter</taxon>
    </lineage>
</organism>
<dbReference type="RefSeq" id="WP_009163952.1">
    <property type="nucleotide sequence ID" value="NZ_ADFP01000028.1"/>
</dbReference>
<accession>A0ABP2HWD6</accession>
<evidence type="ECO:0000256" key="1">
    <source>
        <dbReference type="SAM" id="SignalP"/>
    </source>
</evidence>
<dbReference type="Proteomes" id="UP000006462">
    <property type="component" value="Unassembled WGS sequence"/>
</dbReference>
<feature type="chain" id="PRO_5046690144" evidence="1">
    <location>
        <begin position="20"/>
        <end position="159"/>
    </location>
</feature>
<keyword evidence="1" id="KW-0732">Signal</keyword>